<evidence type="ECO:0000256" key="2">
    <source>
        <dbReference type="ARBA" id="ARBA00023027"/>
    </source>
</evidence>
<dbReference type="SUPFAM" id="SSF48179">
    <property type="entry name" value="6-phosphogluconate dehydrogenase C-terminal domain-like"/>
    <property type="match status" value="1"/>
</dbReference>
<keyword evidence="2" id="KW-0520">NAD</keyword>
<dbReference type="InterPro" id="IPR023027">
    <property type="entry name" value="Mannitol_DH_CS"/>
</dbReference>
<dbReference type="InterPro" id="IPR013328">
    <property type="entry name" value="6PGD_dom2"/>
</dbReference>
<comment type="similarity">
    <text evidence="3">Belongs to the mannitol dehydrogenase family. UxuB subfamily.</text>
</comment>
<gene>
    <name evidence="6" type="ORF">BTW07_07910</name>
</gene>
<evidence type="ECO:0000259" key="4">
    <source>
        <dbReference type="Pfam" id="PF01232"/>
    </source>
</evidence>
<dbReference type="GO" id="GO:0019594">
    <property type="term" value="P:mannitol metabolic process"/>
    <property type="evidence" value="ECO:0007669"/>
    <property type="project" value="InterPro"/>
</dbReference>
<comment type="caution">
    <text evidence="6">The sequence shown here is derived from an EMBL/GenBank/DDBJ whole genome shotgun (WGS) entry which is preliminary data.</text>
</comment>
<proteinExistence type="inferred from homology"/>
<evidence type="ECO:0000259" key="5">
    <source>
        <dbReference type="Pfam" id="PF08125"/>
    </source>
</evidence>
<evidence type="ECO:0000256" key="1">
    <source>
        <dbReference type="ARBA" id="ARBA00023002"/>
    </source>
</evidence>
<dbReference type="Gene3D" id="3.40.50.720">
    <property type="entry name" value="NAD(P)-binding Rossmann-like Domain"/>
    <property type="match status" value="1"/>
</dbReference>
<sequence length="491" mass="55126">MASLNSAALDPLDGSVAKPSYDRSRVTPGIVHFGVGGFHRAHQAMYLDDLMNRGEALDWGIVGVGVMPGDRRMQAALSAQDHLYTLVVKHPDGEYQARVIGSIIDYRYAPDDIEGTLELLADPEIRIVSLTVTEGGYNFHHVTGEFDLGNADVQHDLASPRTPKTTFGIVAEALARRRERGIEPFTVMSCDNIQGNGEVAHKMFVAYARARDAELGDWIDANVHFPNSMVDRITPVTTEADIEEIHQRFGIEDRWPVVCEPFTQWVLEDHFNSGRPVFDQVGVPLVEDVMPYELMKLRLLNASHQALTYFGYLAGYRYAHEVCQDPLFVDFLLDYMNREGTPTLRPVPGVDLDDYKRTLIARFANPEIKDTLARLCAESSDRIPKWLLPVIREQLAQGGEMHRSAAVVASWARYAEGVDERGEPITVVDRLKDELMAIAKRNRDEPTAFIENRQLFGDLADDERFRAAYLDALERLYRDGARGCVEHLVAG</sequence>
<dbReference type="FunFam" id="3.40.50.720:FF:000129">
    <property type="entry name" value="D-mannonate oxidoreductase"/>
    <property type="match status" value="1"/>
</dbReference>
<dbReference type="GO" id="GO:0016616">
    <property type="term" value="F:oxidoreductase activity, acting on the CH-OH group of donors, NAD or NADP as acceptor"/>
    <property type="evidence" value="ECO:0007669"/>
    <property type="project" value="TreeGrafter"/>
</dbReference>
<dbReference type="InterPro" id="IPR000669">
    <property type="entry name" value="Mannitol_DH"/>
</dbReference>
<keyword evidence="1" id="KW-0560">Oxidoreductase</keyword>
<dbReference type="InterPro" id="IPR013131">
    <property type="entry name" value="Mannitol_DH_N"/>
</dbReference>
<dbReference type="PRINTS" id="PR00084">
    <property type="entry name" value="MTLDHDRGNASE"/>
</dbReference>
<dbReference type="PANTHER" id="PTHR43362:SF1">
    <property type="entry name" value="MANNITOL DEHYDROGENASE 2-RELATED"/>
    <property type="match status" value="1"/>
</dbReference>
<dbReference type="OrthoDB" id="271711at2"/>
<dbReference type="AlphaFoldDB" id="A0A1Q8STG5"/>
<accession>A0A1Q8STG5</accession>
<dbReference type="PROSITE" id="PS00974">
    <property type="entry name" value="MANNITOL_DHGENASE"/>
    <property type="match status" value="1"/>
</dbReference>
<evidence type="ECO:0000313" key="6">
    <source>
        <dbReference type="EMBL" id="OLO04713.1"/>
    </source>
</evidence>
<feature type="domain" description="Mannitol dehydrogenase C-terminal" evidence="5">
    <location>
        <begin position="288"/>
        <end position="476"/>
    </location>
</feature>
<evidence type="ECO:0000313" key="7">
    <source>
        <dbReference type="Proteomes" id="UP000186878"/>
    </source>
</evidence>
<dbReference type="Pfam" id="PF08125">
    <property type="entry name" value="Mannitol_dh_C"/>
    <property type="match status" value="1"/>
</dbReference>
<dbReference type="InterPro" id="IPR050988">
    <property type="entry name" value="Mannitol_DH/Oxidoreductase"/>
</dbReference>
<dbReference type="Gene3D" id="1.10.1040.10">
    <property type="entry name" value="N-(1-d-carboxylethyl)-l-norvaline Dehydrogenase, domain 2"/>
    <property type="match status" value="1"/>
</dbReference>
<organism evidence="6 7">
    <name type="scientific">Salinicola socius</name>
    <dbReference type="NCBI Taxonomy" id="404433"/>
    <lineage>
        <taxon>Bacteria</taxon>
        <taxon>Pseudomonadati</taxon>
        <taxon>Pseudomonadota</taxon>
        <taxon>Gammaproteobacteria</taxon>
        <taxon>Oceanospirillales</taxon>
        <taxon>Halomonadaceae</taxon>
        <taxon>Salinicola</taxon>
    </lineage>
</organism>
<dbReference type="InterPro" id="IPR013118">
    <property type="entry name" value="Mannitol_DH_C"/>
</dbReference>
<keyword evidence="7" id="KW-1185">Reference proteome</keyword>
<reference evidence="6 7" key="1">
    <citation type="submission" date="2016-12" db="EMBL/GenBank/DDBJ databases">
        <title>Draft genome sequences of strains Salinicola socius SMB35, Salinicola sp. MH3R3-1 and Chromohalobacter sp. SMB17 from the Verkhnekamsk potash mining region of Russia.</title>
        <authorList>
            <person name="Mavrodi D.V."/>
            <person name="Olsson B.E."/>
            <person name="Korsakova E.S."/>
            <person name="Pyankova A."/>
            <person name="Mavrodi O.V."/>
            <person name="Plotnikova E.G."/>
        </authorList>
    </citation>
    <scope>NUCLEOTIDE SEQUENCE [LARGE SCALE GENOMIC DNA]</scope>
    <source>
        <strain evidence="6 7">SMB35</strain>
    </source>
</reference>
<dbReference type="Pfam" id="PF01232">
    <property type="entry name" value="Mannitol_dh"/>
    <property type="match status" value="1"/>
</dbReference>
<dbReference type="PANTHER" id="PTHR43362">
    <property type="entry name" value="MANNITOL DEHYDROGENASE DSF1-RELATED"/>
    <property type="match status" value="1"/>
</dbReference>
<dbReference type="InterPro" id="IPR036291">
    <property type="entry name" value="NAD(P)-bd_dom_sf"/>
</dbReference>
<dbReference type="EMBL" id="MSDO01000009">
    <property type="protein sequence ID" value="OLO04713.1"/>
    <property type="molecule type" value="Genomic_DNA"/>
</dbReference>
<dbReference type="STRING" id="404433.BTW07_07910"/>
<dbReference type="RefSeq" id="WP_075569614.1">
    <property type="nucleotide sequence ID" value="NZ_MSDO01000009.1"/>
</dbReference>
<dbReference type="InterPro" id="IPR008927">
    <property type="entry name" value="6-PGluconate_DH-like_C_sf"/>
</dbReference>
<dbReference type="Proteomes" id="UP000186878">
    <property type="component" value="Unassembled WGS sequence"/>
</dbReference>
<dbReference type="SUPFAM" id="SSF51735">
    <property type="entry name" value="NAD(P)-binding Rossmann-fold domains"/>
    <property type="match status" value="1"/>
</dbReference>
<feature type="domain" description="Mannitol dehydrogenase N-terminal" evidence="4">
    <location>
        <begin position="29"/>
        <end position="278"/>
    </location>
</feature>
<evidence type="ECO:0000256" key="3">
    <source>
        <dbReference type="ARBA" id="ARBA00061451"/>
    </source>
</evidence>
<protein>
    <submittedName>
        <fullName evidence="6">Mannitol dehydrogenase</fullName>
    </submittedName>
</protein>
<name>A0A1Q8STG5_9GAMM</name>